<dbReference type="RefSeq" id="WP_183556867.1">
    <property type="nucleotide sequence ID" value="NZ_JACHBX010000005.1"/>
</dbReference>
<organism evidence="1 2">
    <name type="scientific">Massilia aurea</name>
    <dbReference type="NCBI Taxonomy" id="373040"/>
    <lineage>
        <taxon>Bacteria</taxon>
        <taxon>Pseudomonadati</taxon>
        <taxon>Pseudomonadota</taxon>
        <taxon>Betaproteobacteria</taxon>
        <taxon>Burkholderiales</taxon>
        <taxon>Oxalobacteraceae</taxon>
        <taxon>Telluria group</taxon>
        <taxon>Massilia</taxon>
    </lineage>
</organism>
<comment type="caution">
    <text evidence="1">The sequence shown here is derived from an EMBL/GenBank/DDBJ whole genome shotgun (WGS) entry which is preliminary data.</text>
</comment>
<keyword evidence="2" id="KW-1185">Reference proteome</keyword>
<accession>A0A7X0CGA3</accession>
<evidence type="ECO:0000313" key="1">
    <source>
        <dbReference type="EMBL" id="MBB6135988.1"/>
    </source>
</evidence>
<evidence type="ECO:0000313" key="2">
    <source>
        <dbReference type="Proteomes" id="UP000540787"/>
    </source>
</evidence>
<dbReference type="Proteomes" id="UP000540787">
    <property type="component" value="Unassembled WGS sequence"/>
</dbReference>
<name>A0A7X0CGA3_9BURK</name>
<proteinExistence type="predicted"/>
<reference evidence="1 2" key="1">
    <citation type="submission" date="2020-08" db="EMBL/GenBank/DDBJ databases">
        <title>The Agave Microbiome: Exploring the role of microbial communities in plant adaptations to desert environments.</title>
        <authorList>
            <person name="Partida-Martinez L.P."/>
        </authorList>
    </citation>
    <scope>NUCLEOTIDE SEQUENCE [LARGE SCALE GENOMIC DNA]</scope>
    <source>
        <strain evidence="1 2">AT3.2</strain>
    </source>
</reference>
<dbReference type="EMBL" id="JACHBX010000005">
    <property type="protein sequence ID" value="MBB6135988.1"/>
    <property type="molecule type" value="Genomic_DNA"/>
</dbReference>
<sequence length="70" mass="7577">MGNQDAAPAFGKPRKTPDYYAAVTAFITSLRSTTPQRQIAGMLNGAGYRSPTGKPFNRATVANFLRKKSI</sequence>
<dbReference type="AlphaFoldDB" id="A0A7X0CGA3"/>
<gene>
    <name evidence="1" type="ORF">HD842_004165</name>
</gene>
<protein>
    <recommendedName>
        <fullName evidence="3">Recombinase domain-containing protein</fullName>
    </recommendedName>
</protein>
<evidence type="ECO:0008006" key="3">
    <source>
        <dbReference type="Google" id="ProtNLM"/>
    </source>
</evidence>